<dbReference type="RefSeq" id="WP_176369705.1">
    <property type="nucleotide sequence ID" value="NZ_VOMC01000075.1"/>
</dbReference>
<keyword evidence="1" id="KW-1133">Transmembrane helix</keyword>
<sequence length="554" mass="62063">MDKLLPFASTLARMLVVVASERVLASSTRICGGCGSGQALLEAWYRDWLLTTSNIKAMVGGEIRMYKLTNSKWGILRRLGHYREFVRAGRDDSYRDSDAAENDRGRLPDDEGVQIPAVWAVELYTPSQVARLTEGLRKLGWERGRSREDSLLQWTEKTRQGRSQSWASLGLVSDVRKPHLMSERTTSLPSGVDAAHPVLISLSPSITALVMGFFFTEKEAKSLDGPLRKIYSTYTSTSPLLRVRDVWAYIFFGRRARFTRTLHQPDNQRRDSVQNELARLEHTCANWITGNLPGVFASGIGGGDLPTAVLLVTEKIAPATDDFYPVRAFDGLSIRWLNDRWISPKWPGAALNISKDSDYSKARLTFICRRSDAFPASPGYIDPTSNWTIAHRAHETVRGVLTRWALSRVLDGYSAELSALRDKSAGNGKYHALRDLKTLRSLVRHRLFDAVITAQEIEEFAADPFSYRYDTLEMYVKDGNNKPHYLADALRRSQIADARRTLRDANLLQSVLSTSSNISQTISNLRIQQAIIGLTLVSIVIAAWALKVSIKAAQ</sequence>
<evidence type="ECO:0000256" key="1">
    <source>
        <dbReference type="SAM" id="Phobius"/>
    </source>
</evidence>
<organism evidence="2 3">
    <name type="scientific">Paraburkholderia youngii</name>
    <dbReference type="NCBI Taxonomy" id="2782701"/>
    <lineage>
        <taxon>Bacteria</taxon>
        <taxon>Pseudomonadati</taxon>
        <taxon>Pseudomonadota</taxon>
        <taxon>Betaproteobacteria</taxon>
        <taxon>Burkholderiales</taxon>
        <taxon>Burkholderiaceae</taxon>
        <taxon>Paraburkholderia</taxon>
    </lineage>
</organism>
<keyword evidence="1" id="KW-0812">Transmembrane</keyword>
<evidence type="ECO:0000313" key="3">
    <source>
        <dbReference type="Proteomes" id="UP000821598"/>
    </source>
</evidence>
<proteinExistence type="predicted"/>
<dbReference type="Proteomes" id="UP000821598">
    <property type="component" value="Unassembled WGS sequence"/>
</dbReference>
<keyword evidence="3" id="KW-1185">Reference proteome</keyword>
<dbReference type="EMBL" id="VOMC01000075">
    <property type="protein sequence ID" value="NVI09305.1"/>
    <property type="molecule type" value="Genomic_DNA"/>
</dbReference>
<evidence type="ECO:0000313" key="2">
    <source>
        <dbReference type="EMBL" id="NVI09305.1"/>
    </source>
</evidence>
<gene>
    <name evidence="2" type="ORF">FSB64_37685</name>
</gene>
<reference evidence="2 3" key="1">
    <citation type="submission" date="2019-08" db="EMBL/GenBank/DDBJ databases">
        <title>Paraburkholderia simonii sp. nov. and P. youngii sp. nov. Brazilian and Mexican Mimosa-associated rhizobia.</title>
        <authorList>
            <person name="Mavima L."/>
            <person name="Beukes C.W."/>
            <person name="Palmer M."/>
            <person name="De Meyer S.E."/>
            <person name="James E.K."/>
            <person name="Maluk M."/>
            <person name="Avontuur J.R."/>
            <person name="Chan W.Y."/>
            <person name="Venter S.N."/>
            <person name="Steenkamp E.T."/>
        </authorList>
    </citation>
    <scope>NUCLEOTIDE SEQUENCE [LARGE SCALE GENOMIC DNA]</scope>
    <source>
        <strain evidence="2 3">JPY454</strain>
    </source>
</reference>
<keyword evidence="1" id="KW-0472">Membrane</keyword>
<accession>A0ABX2NXQ2</accession>
<protein>
    <submittedName>
        <fullName evidence="2">Uncharacterized protein</fullName>
    </submittedName>
</protein>
<comment type="caution">
    <text evidence="2">The sequence shown here is derived from an EMBL/GenBank/DDBJ whole genome shotgun (WGS) entry which is preliminary data.</text>
</comment>
<feature type="transmembrane region" description="Helical" evidence="1">
    <location>
        <begin position="527"/>
        <end position="546"/>
    </location>
</feature>
<name>A0ABX2NXQ2_9BURK</name>